<dbReference type="EMBL" id="OBDZ01000007">
    <property type="protein sequence ID" value="SNY22690.1"/>
    <property type="molecule type" value="Genomic_DNA"/>
</dbReference>
<evidence type="ECO:0000256" key="2">
    <source>
        <dbReference type="ARBA" id="ARBA00010742"/>
    </source>
</evidence>
<keyword evidence="3" id="KW-0732">Signal</keyword>
<dbReference type="SUPFAM" id="SSF53850">
    <property type="entry name" value="Periplasmic binding protein-like II"/>
    <property type="match status" value="1"/>
</dbReference>
<keyword evidence="6" id="KW-1185">Reference proteome</keyword>
<sequence length="347" mass="38008">MRREFNLMVLIFCMAMVALLAGCGQKEVSNSTEQGGLEVKEITAWGVIDPQISAQQIIAKKMGFFKEEGLEVTNKLQQSGTEIGPMVAGGSAQVSFESTYTDISLASNNIPMTLIAPMANIGGTQAVVASSGLDINSAQDLEGLKIGMAPGSGVLIAIRKMADELGVDINSFRFVKLQPADQIIALEKGDIDLMACWEPWVSKAIALDGKILFSGLNSYLPENKGDVNYLNFHTTLQVTNDMLKYPETLKAFLRALVKATDYINNNREEAAAILSEELNIEKEELLGIMSRNIYSLQVDSDFVDGITEMATFMKEMDNISKIPQVLDFVDFSLLKEVDKDLVKVDLK</sequence>
<feature type="domain" description="SsuA/THI5-like" evidence="4">
    <location>
        <begin position="56"/>
        <end position="270"/>
    </location>
</feature>
<evidence type="ECO:0000313" key="6">
    <source>
        <dbReference type="Proteomes" id="UP000219573"/>
    </source>
</evidence>
<evidence type="ECO:0000259" key="4">
    <source>
        <dbReference type="Pfam" id="PF09084"/>
    </source>
</evidence>
<dbReference type="Pfam" id="PF09084">
    <property type="entry name" value="NMT1"/>
    <property type="match status" value="1"/>
</dbReference>
<comment type="similarity">
    <text evidence="2">Belongs to the bacterial solute-binding protein SsuA/TauA family.</text>
</comment>
<dbReference type="RefSeq" id="WP_097017289.1">
    <property type="nucleotide sequence ID" value="NZ_OBDZ01000007.1"/>
</dbReference>
<evidence type="ECO:0000256" key="1">
    <source>
        <dbReference type="ARBA" id="ARBA00004418"/>
    </source>
</evidence>
<dbReference type="Gene3D" id="3.40.190.10">
    <property type="entry name" value="Periplasmic binding protein-like II"/>
    <property type="match status" value="2"/>
</dbReference>
<accession>A0A285GGH5</accession>
<protein>
    <submittedName>
        <fullName evidence="5">NitT/TauT family transport system substrate-binding protein</fullName>
    </submittedName>
</protein>
<dbReference type="AlphaFoldDB" id="A0A285GGH5"/>
<dbReference type="Proteomes" id="UP000219573">
    <property type="component" value="Unassembled WGS sequence"/>
</dbReference>
<dbReference type="GO" id="GO:0042597">
    <property type="term" value="C:periplasmic space"/>
    <property type="evidence" value="ECO:0007669"/>
    <property type="project" value="UniProtKB-SubCell"/>
</dbReference>
<dbReference type="PANTHER" id="PTHR30024">
    <property type="entry name" value="ALIPHATIC SULFONATES-BINDING PROTEIN-RELATED"/>
    <property type="match status" value="1"/>
</dbReference>
<comment type="subcellular location">
    <subcellularLocation>
        <location evidence="1">Periplasm</location>
    </subcellularLocation>
</comment>
<dbReference type="PANTHER" id="PTHR30024:SF47">
    <property type="entry name" value="TAURINE-BINDING PERIPLASMIC PROTEIN"/>
    <property type="match status" value="1"/>
</dbReference>
<gene>
    <name evidence="5" type="ORF">SAMN06265827_107103</name>
</gene>
<evidence type="ECO:0000313" key="5">
    <source>
        <dbReference type="EMBL" id="SNY22690.1"/>
    </source>
</evidence>
<dbReference type="OrthoDB" id="9815602at2"/>
<dbReference type="PROSITE" id="PS51257">
    <property type="entry name" value="PROKAR_LIPOPROTEIN"/>
    <property type="match status" value="1"/>
</dbReference>
<organism evidence="5 6">
    <name type="scientific">Orenia metallireducens</name>
    <dbReference type="NCBI Taxonomy" id="1413210"/>
    <lineage>
        <taxon>Bacteria</taxon>
        <taxon>Bacillati</taxon>
        <taxon>Bacillota</taxon>
        <taxon>Clostridia</taxon>
        <taxon>Halanaerobiales</taxon>
        <taxon>Halobacteroidaceae</taxon>
        <taxon>Orenia</taxon>
    </lineage>
</organism>
<proteinExistence type="inferred from homology"/>
<dbReference type="InterPro" id="IPR015168">
    <property type="entry name" value="SsuA/THI5"/>
</dbReference>
<evidence type="ECO:0000256" key="3">
    <source>
        <dbReference type="ARBA" id="ARBA00022729"/>
    </source>
</evidence>
<reference evidence="6" key="1">
    <citation type="submission" date="2017-09" db="EMBL/GenBank/DDBJ databases">
        <authorList>
            <person name="Varghese N."/>
            <person name="Submissions S."/>
        </authorList>
    </citation>
    <scope>NUCLEOTIDE SEQUENCE [LARGE SCALE GENOMIC DNA]</scope>
    <source>
        <strain evidence="6">MSL47</strain>
    </source>
</reference>
<name>A0A285GGH5_9FIRM</name>